<feature type="region of interest" description="Disordered" evidence="1">
    <location>
        <begin position="1"/>
        <end position="77"/>
    </location>
</feature>
<feature type="compositionally biased region" description="Gly residues" evidence="1">
    <location>
        <begin position="25"/>
        <end position="34"/>
    </location>
</feature>
<protein>
    <recommendedName>
        <fullName evidence="2">Cyclin N-terminal domain-containing protein</fullName>
    </recommendedName>
</protein>
<dbReference type="InterPro" id="IPR006671">
    <property type="entry name" value="Cyclin_N"/>
</dbReference>
<accession>A0ABD3SE34</accession>
<feature type="compositionally biased region" description="Low complexity" evidence="1">
    <location>
        <begin position="15"/>
        <end position="24"/>
    </location>
</feature>
<feature type="region of interest" description="Disordered" evidence="1">
    <location>
        <begin position="459"/>
        <end position="478"/>
    </location>
</feature>
<feature type="region of interest" description="Disordered" evidence="1">
    <location>
        <begin position="316"/>
        <end position="366"/>
    </location>
</feature>
<evidence type="ECO:0000259" key="2">
    <source>
        <dbReference type="Pfam" id="PF00134"/>
    </source>
</evidence>
<sequence>MGPTSRGRAYRIPNTSDSASSTGATIGGGWGGGSAPSSSSSSAAAAAVAGAEITAANESGGGGGDGGGDDNNDANDGQSFLWATREMAALDFLTNVPLGAERDIVRVGLSGGCVAGHRHPRRQGDRIERRRQGRGRHPPIKDAPDGIDEDDEVGESVEVDMPAPPIGSIVEGEGAGYFGKRSSSDWGGGGRWWDKLVLKDKRFFSAANQQAAVREWEIRVTYGNGGGKGRGGGGRGGALLDGRVFFATRMSYPVAVFSTIKYEPKKEETLRRRKQLEELGGGGTQFVLPERDWRGISYRALLPQKERQNRAFNRLIGSESASLTPEKRPKNVKPSSSPRDRDQYNVSSSSEEEDDDGSSDSSSAGSAAAGYPFGFLDDPNIVHGRNRNVMMGDKVTGPIISSTILFVKPSALKAELNKQFRERFDQWEPPKARRKYICAKVIDGVYTLIDPTESMHDDIDDAGGVGGRRRSATSSDLERETIRMPPSLTLSKIRSLKQQALVACVRARIEISSLALAIIYFERLCLDCRVDKSNRRLSFAACLLLASKVNESNSIIAYDRRTETKSDGSKLPLMTTWVKPSKKSGKIFESLIVFFTNDWSLSLKQLYAAEWIVFTALGFSLKAKPSDVAFHFKRLLRVLEWDPRSYLGSKTMYDQWQDSLMEESLQNERRKARRERRQKRNERKLLKLQRKLHIKQSKPGEELPGRSSRKTSTDIVFRRHSVDAAVHPSPCSIHSPIHASSDSSNVARSYPHLLDTGTNCAADGSPGRQNPKKAEGVAIRGILSRLRMQPSQGDKIGMASLKHSASVPNLPCLDSKLNDFVDHPPSLQ</sequence>
<feature type="compositionally biased region" description="Basic residues" evidence="1">
    <location>
        <begin position="670"/>
        <end position="691"/>
    </location>
</feature>
<comment type="caution">
    <text evidence="3">The sequence shown here is derived from an EMBL/GenBank/DDBJ whole genome shotgun (WGS) entry which is preliminary data.</text>
</comment>
<organism evidence="3 4">
    <name type="scientific">Cyclostephanos tholiformis</name>
    <dbReference type="NCBI Taxonomy" id="382380"/>
    <lineage>
        <taxon>Eukaryota</taxon>
        <taxon>Sar</taxon>
        <taxon>Stramenopiles</taxon>
        <taxon>Ochrophyta</taxon>
        <taxon>Bacillariophyta</taxon>
        <taxon>Coscinodiscophyceae</taxon>
        <taxon>Thalassiosirophycidae</taxon>
        <taxon>Stephanodiscales</taxon>
        <taxon>Stephanodiscaceae</taxon>
        <taxon>Cyclostephanos</taxon>
    </lineage>
</organism>
<dbReference type="Gene3D" id="1.10.472.10">
    <property type="entry name" value="Cyclin-like"/>
    <property type="match status" value="1"/>
</dbReference>
<evidence type="ECO:0000256" key="1">
    <source>
        <dbReference type="SAM" id="MobiDB-lite"/>
    </source>
</evidence>
<evidence type="ECO:0000313" key="3">
    <source>
        <dbReference type="EMBL" id="KAL3822797.1"/>
    </source>
</evidence>
<name>A0ABD3SE34_9STRA</name>
<dbReference type="Pfam" id="PF00134">
    <property type="entry name" value="Cyclin_N"/>
    <property type="match status" value="1"/>
</dbReference>
<dbReference type="SUPFAM" id="SSF47954">
    <property type="entry name" value="Cyclin-like"/>
    <property type="match status" value="1"/>
</dbReference>
<dbReference type="Proteomes" id="UP001530377">
    <property type="component" value="Unassembled WGS sequence"/>
</dbReference>
<dbReference type="PANTHER" id="PTHR22896">
    <property type="entry name" value="CDK5 AND ABL1 ENZYME SUBSTRATE 1"/>
    <property type="match status" value="1"/>
</dbReference>
<dbReference type="InterPro" id="IPR012388">
    <property type="entry name" value="CABLES1/2"/>
</dbReference>
<reference evidence="3 4" key="1">
    <citation type="submission" date="2024-10" db="EMBL/GenBank/DDBJ databases">
        <title>Updated reference genomes for cyclostephanoid diatoms.</title>
        <authorList>
            <person name="Roberts W.R."/>
            <person name="Alverson A.J."/>
        </authorList>
    </citation>
    <scope>NUCLEOTIDE SEQUENCE [LARGE SCALE GENOMIC DNA]</scope>
    <source>
        <strain evidence="3 4">AJA228-03</strain>
    </source>
</reference>
<feature type="compositionally biased region" description="Low complexity" evidence="1">
    <location>
        <begin position="35"/>
        <end position="56"/>
    </location>
</feature>
<feature type="domain" description="Cyclin N-terminal" evidence="2">
    <location>
        <begin position="504"/>
        <end position="558"/>
    </location>
</feature>
<dbReference type="InterPro" id="IPR036915">
    <property type="entry name" value="Cyclin-like_sf"/>
</dbReference>
<dbReference type="EMBL" id="JALLPB020000054">
    <property type="protein sequence ID" value="KAL3822797.1"/>
    <property type="molecule type" value="Genomic_DNA"/>
</dbReference>
<evidence type="ECO:0000313" key="4">
    <source>
        <dbReference type="Proteomes" id="UP001530377"/>
    </source>
</evidence>
<feature type="region of interest" description="Disordered" evidence="1">
    <location>
        <begin position="667"/>
        <end position="691"/>
    </location>
</feature>
<dbReference type="AlphaFoldDB" id="A0ABD3SE34"/>
<dbReference type="PANTHER" id="PTHR22896:SF0">
    <property type="entry name" value="CYCLIN N-TERMINAL DOMAIN-CONTAINING PROTEIN"/>
    <property type="match status" value="1"/>
</dbReference>
<keyword evidence="4" id="KW-1185">Reference proteome</keyword>
<proteinExistence type="predicted"/>
<feature type="region of interest" description="Disordered" evidence="1">
    <location>
        <begin position="115"/>
        <end position="152"/>
    </location>
</feature>
<gene>
    <name evidence="3" type="ORF">ACHAXA_005962</name>
</gene>